<keyword evidence="5" id="KW-1185">Reference proteome</keyword>
<proteinExistence type="predicted"/>
<feature type="compositionally biased region" description="Pro residues" evidence="1">
    <location>
        <begin position="406"/>
        <end position="416"/>
    </location>
</feature>
<protein>
    <submittedName>
        <fullName evidence="4">ISL3 family transposase</fullName>
    </submittedName>
</protein>
<gene>
    <name evidence="4" type="ORF">EJ357_00560</name>
</gene>
<dbReference type="EMBL" id="CP034539">
    <property type="protein sequence ID" value="AZQ32154.1"/>
    <property type="molecule type" value="Genomic_DNA"/>
</dbReference>
<accession>A0A3S9LYZ0</accession>
<evidence type="ECO:0000259" key="3">
    <source>
        <dbReference type="Pfam" id="PF14690"/>
    </source>
</evidence>
<reference evidence="4 5" key="1">
    <citation type="journal article" date="2019" name="Int. J. Syst. Evol. Microbiol.">
        <title>Streptomyces cyaneochromogenes sp. nov., a blue pigment-producing actinomycete from manganese-contaminated soil.</title>
        <authorList>
            <person name="Tang X."/>
            <person name="Zhao J."/>
            <person name="Li K."/>
            <person name="Chen Z."/>
            <person name="Sun Y."/>
            <person name="Gao J."/>
        </authorList>
    </citation>
    <scope>NUCLEOTIDE SEQUENCE [LARGE SCALE GENOMIC DNA]</scope>
    <source>
        <strain evidence="4 5">MK-45</strain>
    </source>
</reference>
<sequence>MRLSVPVHVDVLDMDEHELSWQDVLFGEVALRGDSATCSTAATIVRARGLGREGCCPSCGTLSVRVHDRYRRRLQDVPLAARCVRIELEVRRFVCVNSECVQRTFAEQIPGFTSAYARCTDRLGALLNVIGLALAGRAGSRMATALGIVAGRVELLNRVRAMPDPSYATPRLLGVDDFAIKSFHTYATVLTCGDTHRVVDVLPTREAGPLTMWLLAHPGVEVICRDRAGAYAEGAAAGAPDAQQVADRYHLWANLGQAVEKSVAAHRTCLPARSSTPNVPQTPQPPLPATSHGNGRLAARLQAHHALVHGLLEQGMGLRAIARHLGWGRHTVQRYARAEHWHQVSPGRHLRGSSLDVHHAYLSRRIAEKRGRISLVALHRELAERGWHGSYSTLRDWAAKRLPQPRRTPQPPPAPPSIRQVTGWLTRRPSSLTEDEHQQLKAVLEHCPELTAAHQLVRDFGNMLTEQTGLLLPAWIDEAMAAELPGLSSFARGLTNDIDAVTAGLTLRWSSGITEGAVNRIKELLQRCNSSVRTALAIDVMRLGLQRDLRKIRQDFRRATPRSTGARAAARARLRVFSVGVSFFRGLRLMPVVSHGPAPW</sequence>
<dbReference type="AlphaFoldDB" id="A0A3S9LYZ0"/>
<dbReference type="InterPro" id="IPR029261">
    <property type="entry name" value="Transposase_Znf"/>
</dbReference>
<evidence type="ECO:0000256" key="1">
    <source>
        <dbReference type="SAM" id="MobiDB-lite"/>
    </source>
</evidence>
<dbReference type="Pfam" id="PF01610">
    <property type="entry name" value="DDE_Tnp_ISL3"/>
    <property type="match status" value="2"/>
</dbReference>
<dbReference type="NCBIfam" id="NF033550">
    <property type="entry name" value="transpos_ISL3"/>
    <property type="match status" value="1"/>
</dbReference>
<dbReference type="InterPro" id="IPR002560">
    <property type="entry name" value="Transposase_DDE"/>
</dbReference>
<dbReference type="Proteomes" id="UP000280298">
    <property type="component" value="Chromosome"/>
</dbReference>
<dbReference type="OrthoDB" id="3238779at2"/>
<dbReference type="PANTHER" id="PTHR33498:SF1">
    <property type="entry name" value="TRANSPOSASE FOR INSERTION SEQUENCE ELEMENT IS1557"/>
    <property type="match status" value="1"/>
</dbReference>
<feature type="region of interest" description="Disordered" evidence="1">
    <location>
        <begin position="403"/>
        <end position="422"/>
    </location>
</feature>
<feature type="domain" description="Transposase IS204/IS1001/IS1096/IS1165 zinc-finger" evidence="3">
    <location>
        <begin position="53"/>
        <end position="95"/>
    </location>
</feature>
<feature type="region of interest" description="Disordered" evidence="1">
    <location>
        <begin position="271"/>
        <end position="291"/>
    </location>
</feature>
<organism evidence="4 5">
    <name type="scientific">Streptomyces cyaneochromogenes</name>
    <dbReference type="NCBI Taxonomy" id="2496836"/>
    <lineage>
        <taxon>Bacteria</taxon>
        <taxon>Bacillati</taxon>
        <taxon>Actinomycetota</taxon>
        <taxon>Actinomycetes</taxon>
        <taxon>Kitasatosporales</taxon>
        <taxon>Streptomycetaceae</taxon>
        <taxon>Streptomyces</taxon>
    </lineage>
</organism>
<evidence type="ECO:0000313" key="4">
    <source>
        <dbReference type="EMBL" id="AZQ32154.1"/>
    </source>
</evidence>
<feature type="domain" description="Transposase IS204/IS1001/IS1096/IS1165 DDE" evidence="2">
    <location>
        <begin position="424"/>
        <end position="527"/>
    </location>
</feature>
<dbReference type="KEGG" id="scya:EJ357_00560"/>
<evidence type="ECO:0000313" key="5">
    <source>
        <dbReference type="Proteomes" id="UP000280298"/>
    </source>
</evidence>
<feature type="domain" description="Transposase IS204/IS1001/IS1096/IS1165 DDE" evidence="2">
    <location>
        <begin position="173"/>
        <end position="263"/>
    </location>
</feature>
<dbReference type="Pfam" id="PF14690">
    <property type="entry name" value="Zn_ribbon_ISL3"/>
    <property type="match status" value="1"/>
</dbReference>
<evidence type="ECO:0000259" key="2">
    <source>
        <dbReference type="Pfam" id="PF01610"/>
    </source>
</evidence>
<dbReference type="PANTHER" id="PTHR33498">
    <property type="entry name" value="TRANSPOSASE FOR INSERTION SEQUENCE ELEMENT IS1557"/>
    <property type="match status" value="1"/>
</dbReference>
<name>A0A3S9LYZ0_9ACTN</name>
<dbReference type="InterPro" id="IPR047951">
    <property type="entry name" value="Transpos_ISL3"/>
</dbReference>